<feature type="domain" description="Amidohydrolase-related" evidence="1">
    <location>
        <begin position="8"/>
        <end position="272"/>
    </location>
</feature>
<dbReference type="SUPFAM" id="SSF51556">
    <property type="entry name" value="Metallo-dependent hydrolases"/>
    <property type="match status" value="1"/>
</dbReference>
<dbReference type="Proteomes" id="UP000091926">
    <property type="component" value="Chromosome"/>
</dbReference>
<dbReference type="KEGG" id="bfz:BAU07_19595"/>
<dbReference type="GO" id="GO:0016787">
    <property type="term" value="F:hydrolase activity"/>
    <property type="evidence" value="ECO:0007669"/>
    <property type="project" value="InterPro"/>
</dbReference>
<organism evidence="2 3">
    <name type="scientific">Bordetella flabilis</name>
    <dbReference type="NCBI Taxonomy" id="463014"/>
    <lineage>
        <taxon>Bacteria</taxon>
        <taxon>Pseudomonadati</taxon>
        <taxon>Pseudomonadota</taxon>
        <taxon>Betaproteobacteria</taxon>
        <taxon>Burkholderiales</taxon>
        <taxon>Alcaligenaceae</taxon>
        <taxon>Bordetella</taxon>
    </lineage>
</organism>
<evidence type="ECO:0000259" key="1">
    <source>
        <dbReference type="Pfam" id="PF04909"/>
    </source>
</evidence>
<gene>
    <name evidence="2" type="ORF">BAU07_19595</name>
</gene>
<dbReference type="Gene3D" id="3.20.20.140">
    <property type="entry name" value="Metal-dependent hydrolases"/>
    <property type="match status" value="1"/>
</dbReference>
<dbReference type="RefSeq" id="WP_066661264.1">
    <property type="nucleotide sequence ID" value="NZ_CBCSCL010000013.1"/>
</dbReference>
<dbReference type="InterPro" id="IPR032466">
    <property type="entry name" value="Metal_Hydrolase"/>
</dbReference>
<dbReference type="AlphaFoldDB" id="A0A193GGS9"/>
<evidence type="ECO:0000313" key="3">
    <source>
        <dbReference type="Proteomes" id="UP000091926"/>
    </source>
</evidence>
<name>A0A193GGS9_9BORD</name>
<keyword evidence="3" id="KW-1185">Reference proteome</keyword>
<sequence>MTSNDHVWDCHTHIFGPWNTYPLPPDAVYRPAEAPFDTLRALHARMGVTRGVIVQGACYGPDHAALVGALTASAGAYRGIAVIDPDIPEPTLQAMHDAGVRGIRLGAMAHLGGGGSAIDTGRMRECIARVAPYGWHVLVHAEADDTLTILQALEGCGVPQVIDHMARLPARGGLQSHAGQALLHRLESPEVWIKVSGADRVTDGSPEDALQQIRGLVQAAPERSVWGSDWPHVNVRYAPPDDAALLALVRRACGDEATAKAVLTHNPARLYG</sequence>
<dbReference type="PANTHER" id="PTHR35563">
    <property type="entry name" value="BARREL METAL-DEPENDENT HYDROLASE, PUTATIVE (AFU_ORTHOLOGUE AFUA_1G16240)-RELATED"/>
    <property type="match status" value="1"/>
</dbReference>
<accession>A0A193GGS9</accession>
<reference evidence="2 3" key="1">
    <citation type="submission" date="2016-06" db="EMBL/GenBank/DDBJ databases">
        <title>Complete genome sequences of Bordetella bronchialis and Bordetella flabilis.</title>
        <authorList>
            <person name="LiPuma J.J."/>
            <person name="Spilker T."/>
        </authorList>
    </citation>
    <scope>NUCLEOTIDE SEQUENCE [LARGE SCALE GENOMIC DNA]</scope>
    <source>
        <strain evidence="2 3">AU10664</strain>
    </source>
</reference>
<dbReference type="EMBL" id="CP016172">
    <property type="protein sequence ID" value="ANN79025.1"/>
    <property type="molecule type" value="Genomic_DNA"/>
</dbReference>
<protein>
    <recommendedName>
        <fullName evidence="1">Amidohydrolase-related domain-containing protein</fullName>
    </recommendedName>
</protein>
<dbReference type="STRING" id="463014.BAU07_19595"/>
<proteinExistence type="predicted"/>
<dbReference type="Pfam" id="PF04909">
    <property type="entry name" value="Amidohydro_2"/>
    <property type="match status" value="1"/>
</dbReference>
<dbReference type="InterPro" id="IPR052358">
    <property type="entry name" value="Aro_Compnd_Degr_Hydrolases"/>
</dbReference>
<dbReference type="OrthoDB" id="9787654at2"/>
<dbReference type="InterPro" id="IPR006680">
    <property type="entry name" value="Amidohydro-rel"/>
</dbReference>
<evidence type="ECO:0000313" key="2">
    <source>
        <dbReference type="EMBL" id="ANN79025.1"/>
    </source>
</evidence>
<dbReference type="PANTHER" id="PTHR35563:SF2">
    <property type="entry name" value="BARREL METAL-DEPENDENT HYDROLASE, PUTATIVE (AFU_ORTHOLOGUE AFUA_1G16240)-RELATED"/>
    <property type="match status" value="1"/>
</dbReference>